<accession>A0A3B0VN52</accession>
<feature type="transmembrane region" description="Helical" evidence="1">
    <location>
        <begin position="46"/>
        <end position="66"/>
    </location>
</feature>
<reference evidence="3" key="1">
    <citation type="submission" date="2018-06" db="EMBL/GenBank/DDBJ databases">
        <authorList>
            <person name="Zhirakovskaya E."/>
        </authorList>
    </citation>
    <scope>NUCLEOTIDE SEQUENCE</scope>
</reference>
<feature type="domain" description="Signal transduction histidine kinase dimerisation/phosphoacceptor" evidence="2">
    <location>
        <begin position="320"/>
        <end position="386"/>
    </location>
</feature>
<gene>
    <name evidence="3" type="ORF">MNBD_GAMMA01-128</name>
</gene>
<feature type="transmembrane region" description="Helical" evidence="1">
    <location>
        <begin position="72"/>
        <end position="94"/>
    </location>
</feature>
<keyword evidence="1" id="KW-1133">Transmembrane helix</keyword>
<dbReference type="Pfam" id="PF00512">
    <property type="entry name" value="HisKA"/>
    <property type="match status" value="1"/>
</dbReference>
<dbReference type="AlphaFoldDB" id="A0A3B0VN52"/>
<evidence type="ECO:0000256" key="1">
    <source>
        <dbReference type="SAM" id="Phobius"/>
    </source>
</evidence>
<dbReference type="EMBL" id="UOEW01000019">
    <property type="protein sequence ID" value="VAW33074.1"/>
    <property type="molecule type" value="Genomic_DNA"/>
</dbReference>
<feature type="transmembrane region" description="Helical" evidence="1">
    <location>
        <begin position="101"/>
        <end position="119"/>
    </location>
</feature>
<dbReference type="Gene3D" id="1.10.287.130">
    <property type="match status" value="1"/>
</dbReference>
<organism evidence="3">
    <name type="scientific">hydrothermal vent metagenome</name>
    <dbReference type="NCBI Taxonomy" id="652676"/>
    <lineage>
        <taxon>unclassified sequences</taxon>
        <taxon>metagenomes</taxon>
        <taxon>ecological metagenomes</taxon>
    </lineage>
</organism>
<evidence type="ECO:0000259" key="2">
    <source>
        <dbReference type="SMART" id="SM00388"/>
    </source>
</evidence>
<evidence type="ECO:0000313" key="3">
    <source>
        <dbReference type="EMBL" id="VAW33074.1"/>
    </source>
</evidence>
<dbReference type="InterPro" id="IPR036097">
    <property type="entry name" value="HisK_dim/P_sf"/>
</dbReference>
<protein>
    <recommendedName>
        <fullName evidence="2">Signal transduction histidine kinase dimerisation/phosphoacceptor domain-containing protein</fullName>
    </recommendedName>
</protein>
<dbReference type="GO" id="GO:0000155">
    <property type="term" value="F:phosphorelay sensor kinase activity"/>
    <property type="evidence" value="ECO:0007669"/>
    <property type="project" value="InterPro"/>
</dbReference>
<feature type="transmembrane region" description="Helical" evidence="1">
    <location>
        <begin position="173"/>
        <end position="193"/>
    </location>
</feature>
<keyword evidence="1" id="KW-0472">Membrane</keyword>
<dbReference type="InterPro" id="IPR003661">
    <property type="entry name" value="HisK_dim/P_dom"/>
</dbReference>
<dbReference type="CDD" id="cd00082">
    <property type="entry name" value="HisKA"/>
    <property type="match status" value="1"/>
</dbReference>
<dbReference type="PANTHER" id="PTHR43065">
    <property type="entry name" value="SENSOR HISTIDINE KINASE"/>
    <property type="match status" value="1"/>
</dbReference>
<keyword evidence="1" id="KW-0812">Transmembrane</keyword>
<feature type="non-terminal residue" evidence="3">
    <location>
        <position position="413"/>
    </location>
</feature>
<dbReference type="SMART" id="SM00388">
    <property type="entry name" value="HisKA"/>
    <property type="match status" value="1"/>
</dbReference>
<dbReference type="Pfam" id="PF25323">
    <property type="entry name" value="6TM_PilS"/>
    <property type="match status" value="1"/>
</dbReference>
<dbReference type="SUPFAM" id="SSF47384">
    <property type="entry name" value="Homodimeric domain of signal transducing histidine kinase"/>
    <property type="match status" value="1"/>
</dbReference>
<feature type="transmembrane region" description="Helical" evidence="1">
    <location>
        <begin position="125"/>
        <end position="141"/>
    </location>
</feature>
<dbReference type="PANTHER" id="PTHR43065:SF52">
    <property type="entry name" value="SENSOR PROTEIN KINASE PILS"/>
    <property type="match status" value="1"/>
</dbReference>
<proteinExistence type="predicted"/>
<sequence>MAKSSFSAVEYSFSVKHYSIKPMKKTAANIDDNGYKSIRYLNLFRLLLSLFFFSIIFEKLGSFIGFSYTLDIARFIASLYLTFSILTWIISALFKQHSVKIGVIALIIDLPIIIALTLLFDGLNAGWVILPVITIGSFSMLSRRPYAILAMPIVATLLLWITPNFIGIEHSQINSSSILLYAVTYFAIALVGLRQSQTYTQTLLLAQKRKSRIVNLSQLNKLIIAQMQSGVVAFDHEYNVILINNKAKELIKISNDQVLPTFLIKKIIATPNSSHNNLSIHGEDVIIHLINQQQESDLSLLFIEEQKQVNAKSQQINLATLGQLSATIAHELRNPMAAIYSAAQLLHESTSIRAEDRKLTEIIANQIERSNKIIEDILLMSKPHVANQIDINLFESLTKFQAEFCQQHNIDTS</sequence>
<feature type="transmembrane region" description="Helical" evidence="1">
    <location>
        <begin position="148"/>
        <end position="167"/>
    </location>
</feature>
<name>A0A3B0VN52_9ZZZZ</name>